<dbReference type="PANTHER" id="PTHR11102">
    <property type="entry name" value="SEL-1-LIKE PROTEIN"/>
    <property type="match status" value="1"/>
</dbReference>
<protein>
    <recommendedName>
        <fullName evidence="2">Protein kinase domain-containing protein</fullName>
    </recommendedName>
</protein>
<reference evidence="3 4" key="1">
    <citation type="submission" date="2024-04" db="EMBL/GenBank/DDBJ databases">
        <title>Tritrichomonas musculus Genome.</title>
        <authorList>
            <person name="Alves-Ferreira E."/>
            <person name="Grigg M."/>
            <person name="Lorenzi H."/>
            <person name="Galac M."/>
        </authorList>
    </citation>
    <scope>NUCLEOTIDE SEQUENCE [LARGE SCALE GENOMIC DNA]</scope>
    <source>
        <strain evidence="3 4">EAF2021</strain>
    </source>
</reference>
<dbReference type="Gene3D" id="1.25.40.10">
    <property type="entry name" value="Tetratricopeptide repeat domain"/>
    <property type="match status" value="1"/>
</dbReference>
<name>A0ABR2GXC5_9EUKA</name>
<dbReference type="PANTHER" id="PTHR11102:SF160">
    <property type="entry name" value="ERAD-ASSOCIATED E3 UBIQUITIN-PROTEIN LIGASE COMPONENT HRD3"/>
    <property type="match status" value="1"/>
</dbReference>
<dbReference type="SUPFAM" id="SSF56112">
    <property type="entry name" value="Protein kinase-like (PK-like)"/>
    <property type="match status" value="1"/>
</dbReference>
<keyword evidence="4" id="KW-1185">Reference proteome</keyword>
<dbReference type="SMART" id="SM00220">
    <property type="entry name" value="S_TKc"/>
    <property type="match status" value="1"/>
</dbReference>
<dbReference type="SMART" id="SM00671">
    <property type="entry name" value="SEL1"/>
    <property type="match status" value="3"/>
</dbReference>
<gene>
    <name evidence="3" type="ORF">M9Y10_035986</name>
</gene>
<dbReference type="Proteomes" id="UP001470230">
    <property type="component" value="Unassembled WGS sequence"/>
</dbReference>
<sequence length="602" mass="71995">MIIFYKYYYPIFVKFLLNNPDSKFFCCSSEIHDDLNKIIHKECPTFTNIFENNSLFINFDIQSLQNKFAIEISDIKAPIIDIKQVLNFWNIANRSISAFLITKSYIDSNYNKYENLNELFTFKPKEILINDDYFIELDQIKRNISSVLMVIYHTYHQKLLSLKIFDNEDAFEREEKLFIKLNHPFFPRLLSTAIFKGKKCLVFEYIDYNTLENIKEMKLTNEDKIRIFFEILTVLNYAYQRNFAFKQINSSNIALDQNKTVVFTDLGMLFEYKDQESLRKAELKIIHSMANLINYIFSDNHCSPQNESHFTSDYKKIQEFCDMCTSNESCEQLTIQKVICVFFTNFYLNILKSYSKNINYLIQYLTILSDQNETEAQFFLGKIYYENEIIKRDIIKSIHYFTLAATKQNSNAQFLLGRIYYEGQFIHRDINVSIDYLKLAIKQNHQKAQYFLANIYYEGKYIKKNVSKAYYYYSLACNHANSQITSFLCKDILQINYDDLNFYYFHCQMKKIKTCFQFGLLNKERTSFYAIHVIYSKFNFQFLNMCNVEKEFDGYNENYMLDVSEKWLFDYLLKFRFITYDVFAMIKTSDQCLVNAIICVEN</sequence>
<dbReference type="InterPro" id="IPR011990">
    <property type="entry name" value="TPR-like_helical_dom_sf"/>
</dbReference>
<organism evidence="3 4">
    <name type="scientific">Tritrichomonas musculus</name>
    <dbReference type="NCBI Taxonomy" id="1915356"/>
    <lineage>
        <taxon>Eukaryota</taxon>
        <taxon>Metamonada</taxon>
        <taxon>Parabasalia</taxon>
        <taxon>Tritrichomonadida</taxon>
        <taxon>Tritrichomonadidae</taxon>
        <taxon>Tritrichomonas</taxon>
    </lineage>
</organism>
<accession>A0ABR2GXC5</accession>
<dbReference type="InterPro" id="IPR011009">
    <property type="entry name" value="Kinase-like_dom_sf"/>
</dbReference>
<dbReference type="PROSITE" id="PS50011">
    <property type="entry name" value="PROTEIN_KINASE_DOM"/>
    <property type="match status" value="1"/>
</dbReference>
<evidence type="ECO:0000313" key="3">
    <source>
        <dbReference type="EMBL" id="KAK8838037.1"/>
    </source>
</evidence>
<dbReference type="Pfam" id="PF08238">
    <property type="entry name" value="Sel1"/>
    <property type="match status" value="3"/>
</dbReference>
<evidence type="ECO:0000313" key="4">
    <source>
        <dbReference type="Proteomes" id="UP001470230"/>
    </source>
</evidence>
<dbReference type="InterPro" id="IPR006597">
    <property type="entry name" value="Sel1-like"/>
</dbReference>
<dbReference type="EMBL" id="JAPFFF010000057">
    <property type="protein sequence ID" value="KAK8838037.1"/>
    <property type="molecule type" value="Genomic_DNA"/>
</dbReference>
<feature type="domain" description="Protein kinase" evidence="2">
    <location>
        <begin position="134"/>
        <end position="402"/>
    </location>
</feature>
<evidence type="ECO:0000259" key="2">
    <source>
        <dbReference type="PROSITE" id="PS50011"/>
    </source>
</evidence>
<dbReference type="Pfam" id="PF00069">
    <property type="entry name" value="Pkinase"/>
    <property type="match status" value="1"/>
</dbReference>
<comment type="caution">
    <text evidence="3">The sequence shown here is derived from an EMBL/GenBank/DDBJ whole genome shotgun (WGS) entry which is preliminary data.</text>
</comment>
<comment type="similarity">
    <text evidence="1">Belongs to the sel-1 family.</text>
</comment>
<dbReference type="SUPFAM" id="SSF81901">
    <property type="entry name" value="HCP-like"/>
    <property type="match status" value="1"/>
</dbReference>
<dbReference type="InterPro" id="IPR050767">
    <property type="entry name" value="Sel1_AlgK"/>
</dbReference>
<dbReference type="InterPro" id="IPR000719">
    <property type="entry name" value="Prot_kinase_dom"/>
</dbReference>
<dbReference type="Gene3D" id="1.10.510.10">
    <property type="entry name" value="Transferase(Phosphotransferase) domain 1"/>
    <property type="match status" value="1"/>
</dbReference>
<evidence type="ECO:0000256" key="1">
    <source>
        <dbReference type="ARBA" id="ARBA00038101"/>
    </source>
</evidence>
<proteinExistence type="inferred from homology"/>